<gene>
    <name evidence="7" type="ORF">PROFUN_06288</name>
</gene>
<reference evidence="7 8" key="1">
    <citation type="journal article" date="2018" name="Genome Biol. Evol.">
        <title>Multiple Roots of Fruiting Body Formation in Amoebozoa.</title>
        <authorList>
            <person name="Hillmann F."/>
            <person name="Forbes G."/>
            <person name="Novohradska S."/>
            <person name="Ferling I."/>
            <person name="Riege K."/>
            <person name="Groth M."/>
            <person name="Westermann M."/>
            <person name="Marz M."/>
            <person name="Spaller T."/>
            <person name="Winckler T."/>
            <person name="Schaap P."/>
            <person name="Glockner G."/>
        </authorList>
    </citation>
    <scope>NUCLEOTIDE SEQUENCE [LARGE SCALE GENOMIC DNA]</scope>
    <source>
        <strain evidence="7 8">Jena</strain>
    </source>
</reference>
<keyword evidence="4" id="KW-0234">DNA repair</keyword>
<dbReference type="STRING" id="1890364.A0A2P6NE88"/>
<dbReference type="InterPro" id="IPR032189">
    <property type="entry name" value="Mlh1_C"/>
</dbReference>
<comment type="caution">
    <text evidence="7">The sequence shown here is derived from an EMBL/GenBank/DDBJ whole genome shotgun (WGS) entry which is preliminary data.</text>
</comment>
<dbReference type="GO" id="GO:0032389">
    <property type="term" value="C:MutLalpha complex"/>
    <property type="evidence" value="ECO:0007669"/>
    <property type="project" value="TreeGrafter"/>
</dbReference>
<dbReference type="GO" id="GO:0006298">
    <property type="term" value="P:mismatch repair"/>
    <property type="evidence" value="ECO:0007669"/>
    <property type="project" value="InterPro"/>
</dbReference>
<dbReference type="InterPro" id="IPR014762">
    <property type="entry name" value="DNA_mismatch_repair_CS"/>
</dbReference>
<dbReference type="OrthoDB" id="10263226at2759"/>
<comment type="similarity">
    <text evidence="2">Belongs to the DNA mismatch repair MutL/HexB family.</text>
</comment>
<dbReference type="Gene3D" id="3.30.230.10">
    <property type="match status" value="1"/>
</dbReference>
<dbReference type="InterPro" id="IPR014721">
    <property type="entry name" value="Ribsml_uS5_D2-typ_fold_subgr"/>
</dbReference>
<keyword evidence="3" id="KW-0227">DNA damage</keyword>
<dbReference type="EMBL" id="MDYQ01000107">
    <property type="protein sequence ID" value="PRP82276.1"/>
    <property type="molecule type" value="Genomic_DNA"/>
</dbReference>
<dbReference type="InterPro" id="IPR038973">
    <property type="entry name" value="MutL/Mlh/Pms-like"/>
</dbReference>
<dbReference type="GO" id="GO:0140664">
    <property type="term" value="F:ATP-dependent DNA damage sensor activity"/>
    <property type="evidence" value="ECO:0007669"/>
    <property type="project" value="InterPro"/>
</dbReference>
<dbReference type="Pfam" id="PF01119">
    <property type="entry name" value="DNA_mis_repair"/>
    <property type="match status" value="1"/>
</dbReference>
<dbReference type="InParanoid" id="A0A2P6NE88"/>
<evidence type="ECO:0000256" key="3">
    <source>
        <dbReference type="ARBA" id="ARBA00022763"/>
    </source>
</evidence>
<dbReference type="PANTHER" id="PTHR10073">
    <property type="entry name" value="DNA MISMATCH REPAIR PROTEIN MLH, PMS, MUTL"/>
    <property type="match status" value="1"/>
</dbReference>
<evidence type="ECO:0000259" key="6">
    <source>
        <dbReference type="SMART" id="SM01340"/>
    </source>
</evidence>
<proteinExistence type="inferred from homology"/>
<dbReference type="PANTHER" id="PTHR10073:SF12">
    <property type="entry name" value="DNA MISMATCH REPAIR PROTEIN MLH1"/>
    <property type="match status" value="1"/>
</dbReference>
<dbReference type="SUPFAM" id="SSF55874">
    <property type="entry name" value="ATPase domain of HSP90 chaperone/DNA topoisomerase II/histidine kinase"/>
    <property type="match status" value="1"/>
</dbReference>
<comment type="subcellular location">
    <subcellularLocation>
        <location evidence="1">Nucleus</location>
    </subcellularLocation>
</comment>
<sequence>MLQTPVEDRRIRRLDEEVINRVAAGEILHGPVNAIKEMLENSLDAGSTQINITVTDGGVKMIQIQDNGHGIKKEDLPLVCERFATSKLREFEDLSSMTTFGFRGEALASISHVAHVTITSMTKDRPCAFRCQYASGKMISDPKATAGLVGTTIHIEDLFYNCLSRRKGLGTSSEEFHKISDMVSRYALANPFVSISLKKMGSKTPAVCTSGSGVVSNNIGALFGADISPDLLHVHYEETTLTTSTGTATFEAEMYATNPNYNSKKNIFVLFINERLVSSTTIKKGLLSVYNEYLPRGTHPFLYVKLKVPPQSVDVNINPTKSEVRMLHEQDIIAALRTRLNDNLLSCGTSRTFNSKAEYLRGEVELTKKRSSLRPSKKIRTDDKSRRLGEFPPFSDASPFLETARAKNKEETFERVEGRLESVNHLVHSFTSQINTGLSDIFSSSVLVGLVDSEFIALQHKTYLYLANLRHLKTLLFYQQILVRFSKLDDIHLGEGLPVRGLLQEYRRHASVEGEGEMETLEDMYVRVFCDETKRDMLSEYFSIEIDEEGILKRLPQIVPGHTPPFDLLPAFIYSLCLDVDWTEELRCIDSLTRVIAEWEKDFGGRSEDEDRFYAGERAEEEEEKVVENVLYPAIKSVLKPTEELIENRSILQIASMEKLYKVFERC</sequence>
<evidence type="ECO:0000256" key="2">
    <source>
        <dbReference type="ARBA" id="ARBA00006082"/>
    </source>
</evidence>
<dbReference type="SMART" id="SM01340">
    <property type="entry name" value="DNA_mis_repair"/>
    <property type="match status" value="1"/>
</dbReference>
<dbReference type="PROSITE" id="PS00058">
    <property type="entry name" value="DNA_MISMATCH_REPAIR_1"/>
    <property type="match status" value="1"/>
</dbReference>
<name>A0A2P6NE88_9EUKA</name>
<dbReference type="Proteomes" id="UP000241769">
    <property type="component" value="Unassembled WGS sequence"/>
</dbReference>
<dbReference type="GO" id="GO:0016887">
    <property type="term" value="F:ATP hydrolysis activity"/>
    <property type="evidence" value="ECO:0007669"/>
    <property type="project" value="InterPro"/>
</dbReference>
<feature type="domain" description="DNA mismatch repair protein S5" evidence="6">
    <location>
        <begin position="219"/>
        <end position="345"/>
    </location>
</feature>
<dbReference type="Pfam" id="PF13589">
    <property type="entry name" value="HATPase_c_3"/>
    <property type="match status" value="1"/>
</dbReference>
<evidence type="ECO:0000256" key="4">
    <source>
        <dbReference type="ARBA" id="ARBA00023204"/>
    </source>
</evidence>
<evidence type="ECO:0000313" key="7">
    <source>
        <dbReference type="EMBL" id="PRP82276.1"/>
    </source>
</evidence>
<dbReference type="FunCoup" id="A0A2P6NE88">
    <property type="interactions" value="574"/>
</dbReference>
<dbReference type="GO" id="GO:0030983">
    <property type="term" value="F:mismatched DNA binding"/>
    <property type="evidence" value="ECO:0007669"/>
    <property type="project" value="InterPro"/>
</dbReference>
<evidence type="ECO:0000256" key="5">
    <source>
        <dbReference type="ARBA" id="ARBA00023242"/>
    </source>
</evidence>
<accession>A0A2P6NE88</accession>
<protein>
    <recommendedName>
        <fullName evidence="6">DNA mismatch repair protein S5 domain-containing protein</fullName>
    </recommendedName>
</protein>
<evidence type="ECO:0000313" key="8">
    <source>
        <dbReference type="Proteomes" id="UP000241769"/>
    </source>
</evidence>
<keyword evidence="5" id="KW-0539">Nucleus</keyword>
<dbReference type="FunFam" id="3.30.565.10:FF:000079">
    <property type="entry name" value="DNA mismatch repair protein MLH"/>
    <property type="match status" value="1"/>
</dbReference>
<dbReference type="InterPro" id="IPR020568">
    <property type="entry name" value="Ribosomal_Su5_D2-typ_SF"/>
</dbReference>
<dbReference type="InterPro" id="IPR013507">
    <property type="entry name" value="DNA_mismatch_S5_2-like"/>
</dbReference>
<keyword evidence="8" id="KW-1185">Reference proteome</keyword>
<dbReference type="InterPro" id="IPR036890">
    <property type="entry name" value="HATPase_C_sf"/>
</dbReference>
<evidence type="ECO:0000256" key="1">
    <source>
        <dbReference type="ARBA" id="ARBA00004123"/>
    </source>
</evidence>
<dbReference type="Pfam" id="PF16413">
    <property type="entry name" value="Mlh1_C"/>
    <property type="match status" value="1"/>
</dbReference>
<dbReference type="Gene3D" id="3.30.565.10">
    <property type="entry name" value="Histidine kinase-like ATPase, C-terminal domain"/>
    <property type="match status" value="1"/>
</dbReference>
<dbReference type="InterPro" id="IPR002099">
    <property type="entry name" value="MutL/Mlh/PMS"/>
</dbReference>
<dbReference type="AlphaFoldDB" id="A0A2P6NE88"/>
<dbReference type="FunFam" id="3.30.230.10:FF:000014">
    <property type="entry name" value="DNA mismatch repair protein Mlh1"/>
    <property type="match status" value="1"/>
</dbReference>
<dbReference type="NCBIfam" id="TIGR00585">
    <property type="entry name" value="mutl"/>
    <property type="match status" value="1"/>
</dbReference>
<dbReference type="SUPFAM" id="SSF54211">
    <property type="entry name" value="Ribosomal protein S5 domain 2-like"/>
    <property type="match status" value="1"/>
</dbReference>
<dbReference type="GO" id="GO:0005524">
    <property type="term" value="F:ATP binding"/>
    <property type="evidence" value="ECO:0007669"/>
    <property type="project" value="InterPro"/>
</dbReference>
<organism evidence="7 8">
    <name type="scientific">Planoprotostelium fungivorum</name>
    <dbReference type="NCBI Taxonomy" id="1890364"/>
    <lineage>
        <taxon>Eukaryota</taxon>
        <taxon>Amoebozoa</taxon>
        <taxon>Evosea</taxon>
        <taxon>Variosea</taxon>
        <taxon>Cavosteliida</taxon>
        <taxon>Cavosteliaceae</taxon>
        <taxon>Planoprotostelium</taxon>
    </lineage>
</organism>
<dbReference type="CDD" id="cd16926">
    <property type="entry name" value="HATPase_MutL-MLH-PMS-like"/>
    <property type="match status" value="1"/>
</dbReference>